<keyword evidence="6" id="KW-0408">Iron</keyword>
<evidence type="ECO:0000313" key="10">
    <source>
        <dbReference type="EMBL" id="CCC53710.1"/>
    </source>
</evidence>
<accession>G0UD00</accession>
<proteinExistence type="inferred from homology"/>
<evidence type="ECO:0000256" key="8">
    <source>
        <dbReference type="SAM" id="Coils"/>
    </source>
</evidence>
<dbReference type="Gene3D" id="2.60.120.590">
    <property type="entry name" value="Alpha-ketoglutarate-dependent dioxygenase AlkB-like"/>
    <property type="match status" value="1"/>
</dbReference>
<keyword evidence="8" id="KW-0175">Coiled coil</keyword>
<keyword evidence="7" id="KW-0539">Nucleus</keyword>
<keyword evidence="5" id="KW-0560">Oxidoreductase</keyword>
<feature type="coiled-coil region" evidence="8">
    <location>
        <begin position="565"/>
        <end position="592"/>
    </location>
</feature>
<evidence type="ECO:0000256" key="3">
    <source>
        <dbReference type="ARBA" id="ARBA00022723"/>
    </source>
</evidence>
<dbReference type="PROSITE" id="PS51471">
    <property type="entry name" value="FE2OG_OXY"/>
    <property type="match status" value="1"/>
</dbReference>
<evidence type="ECO:0000256" key="5">
    <source>
        <dbReference type="ARBA" id="ARBA00023002"/>
    </source>
</evidence>
<evidence type="ECO:0000256" key="6">
    <source>
        <dbReference type="ARBA" id="ARBA00023004"/>
    </source>
</evidence>
<evidence type="ECO:0000256" key="7">
    <source>
        <dbReference type="ARBA" id="ARBA00023242"/>
    </source>
</evidence>
<dbReference type="VEuPathDB" id="TriTrypDB:TvY486_1111940"/>
<dbReference type="InterPro" id="IPR032862">
    <property type="entry name" value="ALKBH6"/>
</dbReference>
<dbReference type="InterPro" id="IPR037151">
    <property type="entry name" value="AlkB-like_sf"/>
</dbReference>
<dbReference type="SUPFAM" id="SSF51197">
    <property type="entry name" value="Clavaminate synthase-like"/>
    <property type="match status" value="1"/>
</dbReference>
<keyword evidence="4" id="KW-0223">Dioxygenase</keyword>
<comment type="similarity">
    <text evidence="2">Belongs to the alkB family.</text>
</comment>
<dbReference type="PANTHER" id="PTHR46030:SF1">
    <property type="entry name" value="ALPHA-KETOGLUTARATE-DEPENDENT DIOXYGENASE ALKB HOMOLOG 6"/>
    <property type="match status" value="1"/>
</dbReference>
<evidence type="ECO:0000256" key="4">
    <source>
        <dbReference type="ARBA" id="ARBA00022964"/>
    </source>
</evidence>
<dbReference type="GO" id="GO:0051213">
    <property type="term" value="F:dioxygenase activity"/>
    <property type="evidence" value="ECO:0007669"/>
    <property type="project" value="UniProtKB-KW"/>
</dbReference>
<organism evidence="10">
    <name type="scientific">Trypanosoma vivax (strain Y486)</name>
    <dbReference type="NCBI Taxonomy" id="1055687"/>
    <lineage>
        <taxon>Eukaryota</taxon>
        <taxon>Discoba</taxon>
        <taxon>Euglenozoa</taxon>
        <taxon>Kinetoplastea</taxon>
        <taxon>Metakinetoplastina</taxon>
        <taxon>Trypanosomatida</taxon>
        <taxon>Trypanosomatidae</taxon>
        <taxon>Trypanosoma</taxon>
        <taxon>Duttonella</taxon>
    </lineage>
</organism>
<dbReference type="GO" id="GO:0046872">
    <property type="term" value="F:metal ion binding"/>
    <property type="evidence" value="ECO:0007669"/>
    <property type="project" value="UniProtKB-KW"/>
</dbReference>
<name>G0UD00_TRYVY</name>
<dbReference type="PANTHER" id="PTHR46030">
    <property type="entry name" value="ALPHA-KETOGLUTARATE-DEPENDENT DIOXYGENASE ALKB HOMOLOG 6"/>
    <property type="match status" value="1"/>
</dbReference>
<dbReference type="InterPro" id="IPR005123">
    <property type="entry name" value="Oxoglu/Fe-dep_dioxygenase_dom"/>
</dbReference>
<feature type="domain" description="Fe2OG dioxygenase" evidence="9">
    <location>
        <begin position="359"/>
        <end position="499"/>
    </location>
</feature>
<dbReference type="OMA" id="QPARAEY"/>
<gene>
    <name evidence="10" type="ORF">TVY486_1111940</name>
</gene>
<dbReference type="AlphaFoldDB" id="G0UD00"/>
<evidence type="ECO:0000256" key="2">
    <source>
        <dbReference type="ARBA" id="ARBA00007879"/>
    </source>
</evidence>
<keyword evidence="3" id="KW-0479">Metal-binding</keyword>
<evidence type="ECO:0000256" key="1">
    <source>
        <dbReference type="ARBA" id="ARBA00004123"/>
    </source>
</evidence>
<reference evidence="10" key="1">
    <citation type="journal article" date="2012" name="Proc. Natl. Acad. Sci. U.S.A.">
        <title>Antigenic diversity is generated by distinct evolutionary mechanisms in African trypanosome species.</title>
        <authorList>
            <person name="Jackson A.P."/>
            <person name="Berry A."/>
            <person name="Aslett M."/>
            <person name="Allison H.C."/>
            <person name="Burton P."/>
            <person name="Vavrova-Anderson J."/>
            <person name="Brown R."/>
            <person name="Browne H."/>
            <person name="Corton N."/>
            <person name="Hauser H."/>
            <person name="Gamble J."/>
            <person name="Gilderthorp R."/>
            <person name="Marcello L."/>
            <person name="McQuillan J."/>
            <person name="Otto T.D."/>
            <person name="Quail M.A."/>
            <person name="Sanders M.J."/>
            <person name="van Tonder A."/>
            <person name="Ginger M.L."/>
            <person name="Field M.C."/>
            <person name="Barry J.D."/>
            <person name="Hertz-Fowler C."/>
            <person name="Berriman M."/>
        </authorList>
    </citation>
    <scope>NUCLEOTIDE SEQUENCE</scope>
    <source>
        <strain evidence="10">Y486</strain>
    </source>
</reference>
<evidence type="ECO:0000259" key="9">
    <source>
        <dbReference type="PROSITE" id="PS51471"/>
    </source>
</evidence>
<protein>
    <recommendedName>
        <fullName evidence="9">Fe2OG dioxygenase domain-containing protein</fullName>
    </recommendedName>
</protein>
<dbReference type="EMBL" id="HE573027">
    <property type="protein sequence ID" value="CCC53710.1"/>
    <property type="molecule type" value="Genomic_DNA"/>
</dbReference>
<sequence>MRRYFMFGATALLGRPGPLSRRYISHGGTATPENVSMRDVMQSTGFKFNTPNFTLDRAEMVNATSATDDLVTTTVTSLDFVRDMYGPWLVLTEDIQGELFMDHDKMVYLRPANGLGFGVGRITMTQSGASGTAFLLFLEYYLYPATATAPPNNSSSIEVSGFVKRVQSSVGDYTTFTLSATWRKSDGSSGNFNAAKLSPWEPKLSEKPWEPNKDVMHAFREVFPKPLKLDSHVKRAEAARNSNIGGKGETGIGESRIDDSVCPSPHHLQLDKYRVGELADMFYIPNYISEQEEAQIMELVRTTPKELKSQLAKRTVQEWGCSMCPTCNGSFVPDRNMPPWVEACTDMQVYDGLFTPSTFPNSVRIHEYTANECIGPHCDGPIYIPRVTVLSLGSPCVMFFYPRREPHAEPMEHYNDTFRFKEGIAADTPVQCVVLERRSILVFSGDVYHHYPHGTCDREVVPLTPDKVGTVVNRHLLQDPGMTEVHKGYRVSLTTRNLLPRCNHEPSRVEYGMKRAWYMYNQLPVPNQLFEPVPQSALTKQTDVGSISTPKAHTGAKIPAGGTPLETIENRLDQLFAQQKTLAAQLNDLSQAVAAGITFRNEVSTVLGHLTTTVLEMDNKLDDVLDKLSSNEWKGKQ</sequence>
<comment type="subcellular location">
    <subcellularLocation>
        <location evidence="1">Nucleus</location>
    </subcellularLocation>
</comment>
<dbReference type="GO" id="GO:0005634">
    <property type="term" value="C:nucleus"/>
    <property type="evidence" value="ECO:0007669"/>
    <property type="project" value="UniProtKB-SubCell"/>
</dbReference>